<dbReference type="EMBL" id="CAAALY010082251">
    <property type="protein sequence ID" value="VEL26713.1"/>
    <property type="molecule type" value="Genomic_DNA"/>
</dbReference>
<gene>
    <name evidence="2" type="ORF">PXEA_LOCUS20153</name>
</gene>
<dbReference type="Proteomes" id="UP000784294">
    <property type="component" value="Unassembled WGS sequence"/>
</dbReference>
<feature type="region of interest" description="Disordered" evidence="1">
    <location>
        <begin position="161"/>
        <end position="197"/>
    </location>
</feature>
<feature type="region of interest" description="Disordered" evidence="1">
    <location>
        <begin position="52"/>
        <end position="141"/>
    </location>
</feature>
<comment type="caution">
    <text evidence="2">The sequence shown here is derived from an EMBL/GenBank/DDBJ whole genome shotgun (WGS) entry which is preliminary data.</text>
</comment>
<reference evidence="2" key="1">
    <citation type="submission" date="2018-11" db="EMBL/GenBank/DDBJ databases">
        <authorList>
            <consortium name="Pathogen Informatics"/>
        </authorList>
    </citation>
    <scope>NUCLEOTIDE SEQUENCE</scope>
</reference>
<accession>A0A3S5AW01</accession>
<protein>
    <submittedName>
        <fullName evidence="2">Uncharacterized protein</fullName>
    </submittedName>
</protein>
<keyword evidence="3" id="KW-1185">Reference proteome</keyword>
<proteinExistence type="predicted"/>
<evidence type="ECO:0000313" key="2">
    <source>
        <dbReference type="EMBL" id="VEL26713.1"/>
    </source>
</evidence>
<dbReference type="AlphaFoldDB" id="A0A3S5AW01"/>
<feature type="compositionally biased region" description="Low complexity" evidence="1">
    <location>
        <begin position="161"/>
        <end position="183"/>
    </location>
</feature>
<organism evidence="2 3">
    <name type="scientific">Protopolystoma xenopodis</name>
    <dbReference type="NCBI Taxonomy" id="117903"/>
    <lineage>
        <taxon>Eukaryota</taxon>
        <taxon>Metazoa</taxon>
        <taxon>Spiralia</taxon>
        <taxon>Lophotrochozoa</taxon>
        <taxon>Platyhelminthes</taxon>
        <taxon>Monogenea</taxon>
        <taxon>Polyopisthocotylea</taxon>
        <taxon>Polystomatidea</taxon>
        <taxon>Polystomatidae</taxon>
        <taxon>Protopolystoma</taxon>
    </lineage>
</organism>
<evidence type="ECO:0000313" key="3">
    <source>
        <dbReference type="Proteomes" id="UP000784294"/>
    </source>
</evidence>
<name>A0A3S5AW01_9PLAT</name>
<sequence>MTKVASSSSLSCLMAAATQPHSQRTALHPHSLLAAFEQVKSVEIGLQASAFQDTRPASSPAAPRGLSANGPVGSPSYDKTLGRPPNNTSSAAAFRQPHSESTVELDRQSSQVEPILLSKSVQASQPNQALHKTLESDESLSGDSRNLNILHAAVTNACSVSSSSSSFSSSSSTTSSSFSCSSSPEDPPNSVGMNCNTGVQVIPAGSNECLPEVDRQIDPFCCPDLSPSSHGKR</sequence>
<evidence type="ECO:0000256" key="1">
    <source>
        <dbReference type="SAM" id="MobiDB-lite"/>
    </source>
</evidence>
<feature type="compositionally biased region" description="Polar residues" evidence="1">
    <location>
        <begin position="119"/>
        <end position="130"/>
    </location>
</feature>